<gene>
    <name evidence="1" type="ORF">SHI21_06975</name>
</gene>
<dbReference type="Gene3D" id="1.10.3210.10">
    <property type="entry name" value="Hypothetical protein af1432"/>
    <property type="match status" value="1"/>
</dbReference>
<evidence type="ECO:0000313" key="2">
    <source>
        <dbReference type="Proteomes" id="UP001302274"/>
    </source>
</evidence>
<evidence type="ECO:0000313" key="1">
    <source>
        <dbReference type="EMBL" id="MEA9355935.1"/>
    </source>
</evidence>
<organism evidence="1 2">
    <name type="scientific">Bacteriovorax antarcticus</name>
    <dbReference type="NCBI Taxonomy" id="3088717"/>
    <lineage>
        <taxon>Bacteria</taxon>
        <taxon>Pseudomonadati</taxon>
        <taxon>Bdellovibrionota</taxon>
        <taxon>Bacteriovoracia</taxon>
        <taxon>Bacteriovoracales</taxon>
        <taxon>Bacteriovoracaceae</taxon>
        <taxon>Bacteriovorax</taxon>
    </lineage>
</organism>
<dbReference type="Proteomes" id="UP001302274">
    <property type="component" value="Unassembled WGS sequence"/>
</dbReference>
<dbReference type="Pfam" id="PF13487">
    <property type="entry name" value="HD_5"/>
    <property type="match status" value="1"/>
</dbReference>
<reference evidence="1 2" key="1">
    <citation type="submission" date="2023-11" db="EMBL/GenBank/DDBJ databases">
        <title>A Novel Polar Bacteriovorax (B. antarcticus) Isolated from the Biocrust in Antarctica.</title>
        <authorList>
            <person name="Mun W."/>
            <person name="Choi S.Y."/>
            <person name="Mitchell R.J."/>
        </authorList>
    </citation>
    <scope>NUCLEOTIDE SEQUENCE [LARGE SCALE GENOMIC DNA]</scope>
    <source>
        <strain evidence="1 2">PP10</strain>
    </source>
</reference>
<dbReference type="EMBL" id="JAYGJQ010000001">
    <property type="protein sequence ID" value="MEA9355935.1"/>
    <property type="molecule type" value="Genomic_DNA"/>
</dbReference>
<sequence length="457" mass="52469">MKALFIGNTPEDNKNIVRMMGNHFPKVQLVLCSEPEGLMEFMTNDGPFSFVVVSIDNKNITVVDLYHSIIDTLGVRPFVFIGTMNSVKAQLTNDMVHNQQTNALVELPLILDEFKKAVNLAIDWVKKEEFEESILEFSRDDLHPMRLRNFYLFESVPYDVYIELTATKFGKVISKDKFYSHQIIQNYSRKNIKYLFLRKDEHLKFLDTSIKNLLKIYEAKLSDRKKYLMLHLKSAFFMHQFIRAASVSDEVNKLAHYFIESVSNLVRSYENVSELLDSISESGNITFAEQSVATAYVCERILLNMGWTADMTRGKLILAALLQDVSLGNDDLIKIRSINDPNLKMFSEEEQEDFKNHPQKAAHLSTYFNGFSDVDFILMEQHEHPTGDGFPKGLNSSGLTTISCIFILASNFVSRMALTQKSPTQHKDILTSMKRVYNTGNFKDPLKALEKAFKQRV</sequence>
<comment type="caution">
    <text evidence="1">The sequence shown here is derived from an EMBL/GenBank/DDBJ whole genome shotgun (WGS) entry which is preliminary data.</text>
</comment>
<keyword evidence="2" id="KW-1185">Reference proteome</keyword>
<dbReference type="RefSeq" id="WP_323575578.1">
    <property type="nucleotide sequence ID" value="NZ_JAYGJQ010000001.1"/>
</dbReference>
<proteinExistence type="predicted"/>
<protein>
    <submittedName>
        <fullName evidence="1">HD domain-containing phosphohydrolase</fullName>
    </submittedName>
</protein>
<name>A0ABU5VWD1_9BACT</name>
<accession>A0ABU5VWD1</accession>